<accession>A0A2V1E623</accession>
<dbReference type="Gene3D" id="1.10.3020.20">
    <property type="match status" value="1"/>
</dbReference>
<evidence type="ECO:0000256" key="1">
    <source>
        <dbReference type="ARBA" id="ARBA00022801"/>
    </source>
</evidence>
<evidence type="ECO:0000313" key="3">
    <source>
        <dbReference type="EMBL" id="PVI05796.1"/>
    </source>
</evidence>
<keyword evidence="1 3" id="KW-0378">Hydrolase</keyword>
<dbReference type="PANTHER" id="PTHR43056:SF10">
    <property type="entry name" value="COCE_NOND FAMILY, PUTATIVE (AFU_ORTHOLOGUE AFUA_7G00600)-RELATED"/>
    <property type="match status" value="1"/>
</dbReference>
<keyword evidence="4" id="KW-1185">Reference proteome</keyword>
<dbReference type="Pfam" id="PF08530">
    <property type="entry name" value="PepX_C"/>
    <property type="match status" value="1"/>
</dbReference>
<dbReference type="PANTHER" id="PTHR43056">
    <property type="entry name" value="PEPTIDASE S9 PROLYL OLIGOPEPTIDASE"/>
    <property type="match status" value="1"/>
</dbReference>
<dbReference type="AlphaFoldDB" id="A0A2V1E623"/>
<feature type="domain" description="Xaa-Pro dipeptidyl-peptidase C-terminal" evidence="2">
    <location>
        <begin position="326"/>
        <end position="583"/>
    </location>
</feature>
<organism evidence="3 4">
    <name type="scientific">Periconia macrospinosa</name>
    <dbReference type="NCBI Taxonomy" id="97972"/>
    <lineage>
        <taxon>Eukaryota</taxon>
        <taxon>Fungi</taxon>
        <taxon>Dikarya</taxon>
        <taxon>Ascomycota</taxon>
        <taxon>Pezizomycotina</taxon>
        <taxon>Dothideomycetes</taxon>
        <taxon>Pleosporomycetidae</taxon>
        <taxon>Pleosporales</taxon>
        <taxon>Massarineae</taxon>
        <taxon>Periconiaceae</taxon>
        <taxon>Periconia</taxon>
    </lineage>
</organism>
<dbReference type="SUPFAM" id="SSF49785">
    <property type="entry name" value="Galactose-binding domain-like"/>
    <property type="match status" value="1"/>
</dbReference>
<proteinExistence type="predicted"/>
<dbReference type="Pfam" id="PF02129">
    <property type="entry name" value="Peptidase_S15"/>
    <property type="match status" value="1"/>
</dbReference>
<dbReference type="Gene3D" id="2.60.120.260">
    <property type="entry name" value="Galactose-binding domain-like"/>
    <property type="match status" value="1"/>
</dbReference>
<dbReference type="EMBL" id="KZ805312">
    <property type="protein sequence ID" value="PVI05796.1"/>
    <property type="molecule type" value="Genomic_DNA"/>
</dbReference>
<evidence type="ECO:0000313" key="4">
    <source>
        <dbReference type="Proteomes" id="UP000244855"/>
    </source>
</evidence>
<dbReference type="GO" id="GO:0008239">
    <property type="term" value="F:dipeptidyl-peptidase activity"/>
    <property type="evidence" value="ECO:0007669"/>
    <property type="project" value="InterPro"/>
</dbReference>
<dbReference type="InterPro" id="IPR029058">
    <property type="entry name" value="AB_hydrolase_fold"/>
</dbReference>
<dbReference type="SUPFAM" id="SSF53474">
    <property type="entry name" value="alpha/beta-Hydrolases"/>
    <property type="match status" value="1"/>
</dbReference>
<dbReference type="Proteomes" id="UP000244855">
    <property type="component" value="Unassembled WGS sequence"/>
</dbReference>
<dbReference type="SMART" id="SM00939">
    <property type="entry name" value="PepX_C"/>
    <property type="match status" value="1"/>
</dbReference>
<sequence>MKQWNIDIPIQPLAAPDAGNEYYQNLEPRTQLLRKGSRPHNAKALSCDILVEHDYCFQVRDGAKLYADIYRPANSEEKVPAIICWGPFGKKFNGLQSLKLMTPWNLGVQTQEALSGLEKFEAPDPADFVPRGYAIINIDSRGAYDSEGVMAIMGTQEAEDGYDVVELSAKLEWCNGKVGLAGNSHLAIIQWFIAALNPPSLAAIAPWEGCGDLFREQFGRGGIYGGDLFDGLIVKYMLKGRHGMESFRQMYEKHPLANEWWNDKRPDMKKINVPTYITGTWSNTMHGMGAIRGWREGATDKKWLRFHGTQEWYDIWGNSNSVNELMNFFDRYLKDIDNAWESTPRVRLSLLRFGELDPIENISVADFPLPDTDYQQFFLAPEEKLDPQAMSDGTPQSISYDSTNPSSYASFKHKFSSRTAMAGIPKAVLHMSCLDTDDMDVYVILRKLSASGAPLLSLNIPWKGIPPNSVSEIPQDKRTELILYTGAIGVLRASHRKIDASKSMHENWPYHPHDELEKITPNKIVRLEIGIWATGILFEAGESLELRIGGSYPGIANFGTNDHSLNVGQHTVHFGSNHESHLILPIVNL</sequence>
<protein>
    <submittedName>
        <fullName evidence="3">Alpha/beta-hydrolase</fullName>
    </submittedName>
</protein>
<dbReference type="InterPro" id="IPR013736">
    <property type="entry name" value="Xaa-Pro_dipept_C"/>
</dbReference>
<dbReference type="STRING" id="97972.A0A2V1E623"/>
<reference evidence="3 4" key="1">
    <citation type="journal article" date="2018" name="Sci. Rep.">
        <title>Comparative genomics provides insights into the lifestyle and reveals functional heterogeneity of dark septate endophytic fungi.</title>
        <authorList>
            <person name="Knapp D.G."/>
            <person name="Nemeth J.B."/>
            <person name="Barry K."/>
            <person name="Hainaut M."/>
            <person name="Henrissat B."/>
            <person name="Johnson J."/>
            <person name="Kuo A."/>
            <person name="Lim J.H.P."/>
            <person name="Lipzen A."/>
            <person name="Nolan M."/>
            <person name="Ohm R.A."/>
            <person name="Tamas L."/>
            <person name="Grigoriev I.V."/>
            <person name="Spatafora J.W."/>
            <person name="Nagy L.G."/>
            <person name="Kovacs G.M."/>
        </authorList>
    </citation>
    <scope>NUCLEOTIDE SEQUENCE [LARGE SCALE GENOMIC DNA]</scope>
    <source>
        <strain evidence="3 4">DSE2036</strain>
    </source>
</reference>
<dbReference type="Gene3D" id="3.40.50.1820">
    <property type="entry name" value="alpha/beta hydrolase"/>
    <property type="match status" value="1"/>
</dbReference>
<evidence type="ECO:0000259" key="2">
    <source>
        <dbReference type="SMART" id="SM00939"/>
    </source>
</evidence>
<dbReference type="NCBIfam" id="TIGR00976">
    <property type="entry name" value="CocE_NonD"/>
    <property type="match status" value="1"/>
</dbReference>
<dbReference type="InterPro" id="IPR000383">
    <property type="entry name" value="Xaa-Pro-like_dom"/>
</dbReference>
<name>A0A2V1E623_9PLEO</name>
<dbReference type="OrthoDB" id="2578740at2759"/>
<gene>
    <name evidence="3" type="ORF">DM02DRAFT_639180</name>
</gene>
<dbReference type="InterPro" id="IPR008979">
    <property type="entry name" value="Galactose-bd-like_sf"/>
</dbReference>
<dbReference type="InterPro" id="IPR050585">
    <property type="entry name" value="Xaa-Pro_dipeptidyl-ppase/CocE"/>
</dbReference>
<dbReference type="InterPro" id="IPR005674">
    <property type="entry name" value="CocE/Ser_esterase"/>
</dbReference>